<organism evidence="2 3">
    <name type="scientific">Symplocastrum torsivum CPER-KK1</name>
    <dbReference type="NCBI Taxonomy" id="450513"/>
    <lineage>
        <taxon>Bacteria</taxon>
        <taxon>Bacillati</taxon>
        <taxon>Cyanobacteriota</taxon>
        <taxon>Cyanophyceae</taxon>
        <taxon>Oscillatoriophycideae</taxon>
        <taxon>Oscillatoriales</taxon>
        <taxon>Microcoleaceae</taxon>
        <taxon>Symplocastrum</taxon>
    </lineage>
</organism>
<reference evidence="2" key="2">
    <citation type="journal article" date="2022" name="Microbiol. Resour. Announc.">
        <title>Metagenome Sequencing to Explore Phylogenomics of Terrestrial Cyanobacteria.</title>
        <authorList>
            <person name="Ward R.D."/>
            <person name="Stajich J.E."/>
            <person name="Johansen J.R."/>
            <person name="Huntemann M."/>
            <person name="Clum A."/>
            <person name="Foster B."/>
            <person name="Foster B."/>
            <person name="Roux S."/>
            <person name="Palaniappan K."/>
            <person name="Varghese N."/>
            <person name="Mukherjee S."/>
            <person name="Reddy T.B.K."/>
            <person name="Daum C."/>
            <person name="Copeland A."/>
            <person name="Chen I.A."/>
            <person name="Ivanova N.N."/>
            <person name="Kyrpides N.C."/>
            <person name="Shapiro N."/>
            <person name="Eloe-Fadrosh E.A."/>
            <person name="Pietrasiak N."/>
        </authorList>
    </citation>
    <scope>NUCLEOTIDE SEQUENCE</scope>
    <source>
        <strain evidence="2">CPER-KK1</strain>
    </source>
</reference>
<dbReference type="EMBL" id="JAHHIF010000092">
    <property type="protein sequence ID" value="MBW4549330.1"/>
    <property type="molecule type" value="Genomic_DNA"/>
</dbReference>
<comment type="caution">
    <text evidence="2">The sequence shown here is derived from an EMBL/GenBank/DDBJ whole genome shotgun (WGS) entry which is preliminary data.</text>
</comment>
<proteinExistence type="predicted"/>
<protein>
    <submittedName>
        <fullName evidence="2">Uncharacterized protein</fullName>
    </submittedName>
</protein>
<sequence>MQAFQQWQQSPTQGMIPSVPSDSEHLSIVQDKLLEVVENLTFSHHYLESTGLSKRYAQLFTAVCDALNATSAAIEHCDDQPDQ</sequence>
<feature type="region of interest" description="Disordered" evidence="1">
    <location>
        <begin position="1"/>
        <end position="21"/>
    </location>
</feature>
<dbReference type="Proteomes" id="UP000753908">
    <property type="component" value="Unassembled WGS sequence"/>
</dbReference>
<evidence type="ECO:0000256" key="1">
    <source>
        <dbReference type="SAM" id="MobiDB-lite"/>
    </source>
</evidence>
<reference evidence="2" key="1">
    <citation type="submission" date="2021-05" db="EMBL/GenBank/DDBJ databases">
        <authorList>
            <person name="Pietrasiak N."/>
            <person name="Ward R."/>
            <person name="Stajich J.E."/>
            <person name="Kurbessoian T."/>
        </authorList>
    </citation>
    <scope>NUCLEOTIDE SEQUENCE</scope>
    <source>
        <strain evidence="2">CPER-KK1</strain>
    </source>
</reference>
<dbReference type="AlphaFoldDB" id="A0A951UDI1"/>
<feature type="compositionally biased region" description="Polar residues" evidence="1">
    <location>
        <begin position="1"/>
        <end position="15"/>
    </location>
</feature>
<name>A0A951UDI1_9CYAN</name>
<evidence type="ECO:0000313" key="3">
    <source>
        <dbReference type="Proteomes" id="UP000753908"/>
    </source>
</evidence>
<gene>
    <name evidence="2" type="ORF">KME25_33715</name>
</gene>
<evidence type="ECO:0000313" key="2">
    <source>
        <dbReference type="EMBL" id="MBW4549330.1"/>
    </source>
</evidence>
<accession>A0A951UDI1</accession>